<protein>
    <recommendedName>
        <fullName evidence="5">DUF3887 domain-containing protein</fullName>
    </recommendedName>
</protein>
<evidence type="ECO:0000313" key="4">
    <source>
        <dbReference type="Proteomes" id="UP000823877"/>
    </source>
</evidence>
<reference evidence="3" key="2">
    <citation type="submission" date="2021-04" db="EMBL/GenBank/DDBJ databases">
        <authorList>
            <person name="Gilroy R."/>
        </authorList>
    </citation>
    <scope>NUCLEOTIDE SEQUENCE</scope>
    <source>
        <strain evidence="3">CHK188-16595</strain>
    </source>
</reference>
<name>A0A9D2MJA4_9FIRM</name>
<dbReference type="Proteomes" id="UP000823877">
    <property type="component" value="Unassembled WGS sequence"/>
</dbReference>
<evidence type="ECO:0000256" key="1">
    <source>
        <dbReference type="SAM" id="MobiDB-lite"/>
    </source>
</evidence>
<reference evidence="3" key="1">
    <citation type="journal article" date="2021" name="PeerJ">
        <title>Extensive microbial diversity within the chicken gut microbiome revealed by metagenomics and culture.</title>
        <authorList>
            <person name="Gilroy R."/>
            <person name="Ravi A."/>
            <person name="Getino M."/>
            <person name="Pursley I."/>
            <person name="Horton D.L."/>
            <person name="Alikhan N.F."/>
            <person name="Baker D."/>
            <person name="Gharbi K."/>
            <person name="Hall N."/>
            <person name="Watson M."/>
            <person name="Adriaenssens E.M."/>
            <person name="Foster-Nyarko E."/>
            <person name="Jarju S."/>
            <person name="Secka A."/>
            <person name="Antonio M."/>
            <person name="Oren A."/>
            <person name="Chaudhuri R.R."/>
            <person name="La Ragione R."/>
            <person name="Hildebrand F."/>
            <person name="Pallen M.J."/>
        </authorList>
    </citation>
    <scope>NUCLEOTIDE SEQUENCE</scope>
    <source>
        <strain evidence="3">CHK188-16595</strain>
    </source>
</reference>
<evidence type="ECO:0000256" key="2">
    <source>
        <dbReference type="SAM" id="SignalP"/>
    </source>
</evidence>
<organism evidence="3 4">
    <name type="scientific">Candidatus Eubacterium faecale</name>
    <dbReference type="NCBI Taxonomy" id="2838568"/>
    <lineage>
        <taxon>Bacteria</taxon>
        <taxon>Bacillati</taxon>
        <taxon>Bacillota</taxon>
        <taxon>Clostridia</taxon>
        <taxon>Eubacteriales</taxon>
        <taxon>Eubacteriaceae</taxon>
        <taxon>Eubacterium</taxon>
    </lineage>
</organism>
<feature type="compositionally biased region" description="Low complexity" evidence="1">
    <location>
        <begin position="32"/>
        <end position="44"/>
    </location>
</feature>
<evidence type="ECO:0000313" key="3">
    <source>
        <dbReference type="EMBL" id="HJB74538.1"/>
    </source>
</evidence>
<feature type="signal peptide" evidence="2">
    <location>
        <begin position="1"/>
        <end position="20"/>
    </location>
</feature>
<gene>
    <name evidence="3" type="ORF">IAA37_02555</name>
</gene>
<dbReference type="EMBL" id="DWXN01000005">
    <property type="protein sequence ID" value="HJB74538.1"/>
    <property type="molecule type" value="Genomic_DNA"/>
</dbReference>
<accession>A0A9D2MJA4</accession>
<dbReference type="AlphaFoldDB" id="A0A9D2MJA4"/>
<feature type="region of interest" description="Disordered" evidence="1">
    <location>
        <begin position="24"/>
        <end position="44"/>
    </location>
</feature>
<dbReference type="PROSITE" id="PS51257">
    <property type="entry name" value="PROKAR_LIPOPROTEIN"/>
    <property type="match status" value="1"/>
</dbReference>
<comment type="caution">
    <text evidence="3">The sequence shown here is derived from an EMBL/GenBank/DDBJ whole genome shotgun (WGS) entry which is preliminary data.</text>
</comment>
<keyword evidence="2" id="KW-0732">Signal</keyword>
<evidence type="ECO:0008006" key="5">
    <source>
        <dbReference type="Google" id="ProtNLM"/>
    </source>
</evidence>
<feature type="chain" id="PRO_5038343197" description="DUF3887 domain-containing protein" evidence="2">
    <location>
        <begin position="21"/>
        <end position="154"/>
    </location>
</feature>
<proteinExistence type="predicted"/>
<sequence length="154" mass="16526">MKKFLTCLAVLIAAACIFSACGTQSGNEKSTQEPSSELSTTLSSDTHESISYAITQEEARGIADEALKNAMAQNEFGIGEDDEIFAFESIELLPKDEQYSAFNAGYGNTSETENTTGHAYYAVEYTDTSQIAGLAYICVDAVTGDVLYTGYMGD</sequence>